<comment type="caution">
    <text evidence="2">The sequence shown here is derived from an EMBL/GenBank/DDBJ whole genome shotgun (WGS) entry which is preliminary data.</text>
</comment>
<organism evidence="2 3">
    <name type="scientific">Streptomyces polychromogenes</name>
    <dbReference type="NCBI Taxonomy" id="67342"/>
    <lineage>
        <taxon>Bacteria</taxon>
        <taxon>Bacillati</taxon>
        <taxon>Actinomycetota</taxon>
        <taxon>Actinomycetes</taxon>
        <taxon>Kitasatosporales</taxon>
        <taxon>Streptomycetaceae</taxon>
        <taxon>Streptomyces</taxon>
    </lineage>
</organism>
<feature type="region of interest" description="Disordered" evidence="1">
    <location>
        <begin position="1"/>
        <end position="45"/>
    </location>
</feature>
<accession>A0ABP3F0Z6</accession>
<dbReference type="Proteomes" id="UP001501867">
    <property type="component" value="Unassembled WGS sequence"/>
</dbReference>
<gene>
    <name evidence="2" type="ORF">GCM10010302_30370</name>
</gene>
<keyword evidence="3" id="KW-1185">Reference proteome</keyword>
<sequence length="59" mass="6701">MVIPGAVSHDPPHRRDTRTTELPGEAESVDPEAEEDHPDQQGYEREELFTFHVVFDARG</sequence>
<name>A0ABP3F0Z6_9ACTN</name>
<proteinExistence type="predicted"/>
<evidence type="ECO:0000313" key="3">
    <source>
        <dbReference type="Proteomes" id="UP001501867"/>
    </source>
</evidence>
<feature type="compositionally biased region" description="Acidic residues" evidence="1">
    <location>
        <begin position="27"/>
        <end position="37"/>
    </location>
</feature>
<evidence type="ECO:0000256" key="1">
    <source>
        <dbReference type="SAM" id="MobiDB-lite"/>
    </source>
</evidence>
<reference evidence="3" key="1">
    <citation type="journal article" date="2019" name="Int. J. Syst. Evol. Microbiol.">
        <title>The Global Catalogue of Microorganisms (GCM) 10K type strain sequencing project: providing services to taxonomists for standard genome sequencing and annotation.</title>
        <authorList>
            <consortium name="The Broad Institute Genomics Platform"/>
            <consortium name="The Broad Institute Genome Sequencing Center for Infectious Disease"/>
            <person name="Wu L."/>
            <person name="Ma J."/>
        </authorList>
    </citation>
    <scope>NUCLEOTIDE SEQUENCE [LARGE SCALE GENOMIC DNA]</scope>
    <source>
        <strain evidence="3">JCM 4505</strain>
    </source>
</reference>
<protein>
    <submittedName>
        <fullName evidence="2">Uncharacterized protein</fullName>
    </submittedName>
</protein>
<evidence type="ECO:0000313" key="2">
    <source>
        <dbReference type="EMBL" id="GAA0289889.1"/>
    </source>
</evidence>
<dbReference type="EMBL" id="BAAABV010000015">
    <property type="protein sequence ID" value="GAA0289889.1"/>
    <property type="molecule type" value="Genomic_DNA"/>
</dbReference>
<feature type="compositionally biased region" description="Basic and acidic residues" evidence="1">
    <location>
        <begin position="10"/>
        <end position="19"/>
    </location>
</feature>